<dbReference type="Proteomes" id="UP000321805">
    <property type="component" value="Chromosome"/>
</dbReference>
<evidence type="ECO:0000313" key="2">
    <source>
        <dbReference type="EMBL" id="QEC48685.1"/>
    </source>
</evidence>
<dbReference type="GO" id="GO:0016747">
    <property type="term" value="F:acyltransferase activity, transferring groups other than amino-acyl groups"/>
    <property type="evidence" value="ECO:0007669"/>
    <property type="project" value="InterPro"/>
</dbReference>
<dbReference type="AlphaFoldDB" id="A0A5B8U6Z6"/>
<evidence type="ECO:0000313" key="3">
    <source>
        <dbReference type="Proteomes" id="UP000321805"/>
    </source>
</evidence>
<dbReference type="SUPFAM" id="SSF55729">
    <property type="entry name" value="Acyl-CoA N-acyltransferases (Nat)"/>
    <property type="match status" value="1"/>
</dbReference>
<dbReference type="OrthoDB" id="3814600at2"/>
<protein>
    <submittedName>
        <fullName evidence="2">GNAT family N-acetyltransferase</fullName>
    </submittedName>
</protein>
<proteinExistence type="predicted"/>
<organism evidence="2 3">
    <name type="scientific">Baekduia soli</name>
    <dbReference type="NCBI Taxonomy" id="496014"/>
    <lineage>
        <taxon>Bacteria</taxon>
        <taxon>Bacillati</taxon>
        <taxon>Actinomycetota</taxon>
        <taxon>Thermoleophilia</taxon>
        <taxon>Solirubrobacterales</taxon>
        <taxon>Baekduiaceae</taxon>
        <taxon>Baekduia</taxon>
    </lineage>
</organism>
<dbReference type="InterPro" id="IPR016181">
    <property type="entry name" value="Acyl_CoA_acyltransferase"/>
</dbReference>
<reference evidence="2 3" key="1">
    <citation type="journal article" date="2018" name="J. Microbiol.">
        <title>Baekduia soli gen. nov., sp. nov., a novel bacterium isolated from the soil of Baekdu Mountain and proposal of a novel family name, Baekduiaceae fam. nov.</title>
        <authorList>
            <person name="An D.S."/>
            <person name="Siddiqi M.Z."/>
            <person name="Kim K.H."/>
            <person name="Yu H.S."/>
            <person name="Im W.T."/>
        </authorList>
    </citation>
    <scope>NUCLEOTIDE SEQUENCE [LARGE SCALE GENOMIC DNA]</scope>
    <source>
        <strain evidence="2 3">BR7-21</strain>
    </source>
</reference>
<keyword evidence="3" id="KW-1185">Reference proteome</keyword>
<dbReference type="Pfam" id="PF00583">
    <property type="entry name" value="Acetyltransf_1"/>
    <property type="match status" value="1"/>
</dbReference>
<dbReference type="RefSeq" id="WP_146920501.1">
    <property type="nucleotide sequence ID" value="NZ_CP042430.1"/>
</dbReference>
<dbReference type="InterPro" id="IPR000182">
    <property type="entry name" value="GNAT_dom"/>
</dbReference>
<dbReference type="KEGG" id="bsol:FSW04_14635"/>
<name>A0A5B8U6Z6_9ACTN</name>
<feature type="domain" description="N-acetyltransferase" evidence="1">
    <location>
        <begin position="95"/>
        <end position="233"/>
    </location>
</feature>
<evidence type="ECO:0000259" key="1">
    <source>
        <dbReference type="PROSITE" id="PS51186"/>
    </source>
</evidence>
<sequence>MLRVGPFLATFDPHDDGRYLNYAIPDDDARPTAGDVADLAAAYEERGRIPRLEYLTTAAPLVEAALADGGFVAEAHLSLMTCTPGRAAERRLPWARVSRAEDDAELEEMVAVQHTAFGDVPPDASTLARARAWVEAGAIAVVARDRATRAVIGGGVATPPCEDASELTGIAVRESFRRRGVAGAVTARLAREAFAAGAGTAFLTPGGDGAQRVYARAGFADASVMLHISRLDG</sequence>
<accession>A0A5B8U6Z6</accession>
<keyword evidence="2" id="KW-0808">Transferase</keyword>
<dbReference type="Gene3D" id="3.40.630.30">
    <property type="match status" value="1"/>
</dbReference>
<dbReference type="EMBL" id="CP042430">
    <property type="protein sequence ID" value="QEC48685.1"/>
    <property type="molecule type" value="Genomic_DNA"/>
</dbReference>
<gene>
    <name evidence="2" type="ORF">FSW04_14635</name>
</gene>
<dbReference type="PROSITE" id="PS51186">
    <property type="entry name" value="GNAT"/>
    <property type="match status" value="1"/>
</dbReference>